<dbReference type="RefSeq" id="WP_027097230.1">
    <property type="nucleotide sequence ID" value="NZ_CABHIH010000002.1"/>
</dbReference>
<evidence type="ECO:0000313" key="12">
    <source>
        <dbReference type="Proteomes" id="UP000092714"/>
    </source>
</evidence>
<dbReference type="eggNOG" id="COG2816">
    <property type="taxonomic scope" value="Bacteria"/>
</dbReference>
<dbReference type="PROSITE" id="PS51462">
    <property type="entry name" value="NUDIX"/>
    <property type="match status" value="1"/>
</dbReference>
<dbReference type="AlphaFoldDB" id="A0A174FEQ2"/>
<evidence type="ECO:0000256" key="1">
    <source>
        <dbReference type="ARBA" id="ARBA00001946"/>
    </source>
</evidence>
<evidence type="ECO:0000256" key="7">
    <source>
        <dbReference type="ARBA" id="ARBA00022842"/>
    </source>
</evidence>
<comment type="catalytic activity">
    <reaction evidence="9">
        <text>a 5'-end NAD(+)-phospho-ribonucleoside in mRNA + H2O = a 5'-end phospho-adenosine-phospho-ribonucleoside in mRNA + beta-nicotinamide D-ribonucleotide + 2 H(+)</text>
        <dbReference type="Rhea" id="RHEA:60876"/>
        <dbReference type="Rhea" id="RHEA-COMP:15698"/>
        <dbReference type="Rhea" id="RHEA-COMP:15719"/>
        <dbReference type="ChEBI" id="CHEBI:14649"/>
        <dbReference type="ChEBI" id="CHEBI:15377"/>
        <dbReference type="ChEBI" id="CHEBI:15378"/>
        <dbReference type="ChEBI" id="CHEBI:144029"/>
        <dbReference type="ChEBI" id="CHEBI:144051"/>
    </reaction>
    <physiologicalReaction direction="left-to-right" evidence="9">
        <dbReference type="Rhea" id="RHEA:60877"/>
    </physiologicalReaction>
</comment>
<dbReference type="PANTHER" id="PTHR42904:SF6">
    <property type="entry name" value="NAD-CAPPED RNA HYDROLASE NUDT12"/>
    <property type="match status" value="1"/>
</dbReference>
<dbReference type="EMBL" id="MAPZ01000011">
    <property type="protein sequence ID" value="OBY11713.1"/>
    <property type="molecule type" value="Genomic_DNA"/>
</dbReference>
<evidence type="ECO:0000259" key="10">
    <source>
        <dbReference type="PROSITE" id="PS51462"/>
    </source>
</evidence>
<dbReference type="InterPro" id="IPR050241">
    <property type="entry name" value="NAD-cap_RNA_hydrolase_NudC"/>
</dbReference>
<dbReference type="OrthoDB" id="9800077at2"/>
<evidence type="ECO:0000313" key="11">
    <source>
        <dbReference type="EMBL" id="OBY11713.1"/>
    </source>
</evidence>
<dbReference type="Pfam" id="PF00293">
    <property type="entry name" value="NUDIX"/>
    <property type="match status" value="1"/>
</dbReference>
<dbReference type="InterPro" id="IPR000086">
    <property type="entry name" value="NUDIX_hydrolase_dom"/>
</dbReference>
<gene>
    <name evidence="11" type="ORF">CP373A1_04820</name>
</gene>
<dbReference type="GO" id="GO:0005829">
    <property type="term" value="C:cytosol"/>
    <property type="evidence" value="ECO:0007669"/>
    <property type="project" value="TreeGrafter"/>
</dbReference>
<comment type="similarity">
    <text evidence="3">Belongs to the Nudix hydrolase family. NudC subfamily.</text>
</comment>
<comment type="cofactor">
    <cofactor evidence="1">
        <name>Mg(2+)</name>
        <dbReference type="ChEBI" id="CHEBI:18420"/>
    </cofactor>
</comment>
<name>A0A174FEQ2_9CLOT</name>
<dbReference type="InterPro" id="IPR015797">
    <property type="entry name" value="NUDIX_hydrolase-like_dom_sf"/>
</dbReference>
<dbReference type="GO" id="GO:0035529">
    <property type="term" value="F:NADH pyrophosphatase activity"/>
    <property type="evidence" value="ECO:0007669"/>
    <property type="project" value="TreeGrafter"/>
</dbReference>
<dbReference type="SUPFAM" id="SSF55811">
    <property type="entry name" value="Nudix"/>
    <property type="match status" value="1"/>
</dbReference>
<organism evidence="11 12">
    <name type="scientific">Clostridium paraputrificum</name>
    <dbReference type="NCBI Taxonomy" id="29363"/>
    <lineage>
        <taxon>Bacteria</taxon>
        <taxon>Bacillati</taxon>
        <taxon>Bacillota</taxon>
        <taxon>Clostridia</taxon>
        <taxon>Eubacteriales</taxon>
        <taxon>Clostridiaceae</taxon>
        <taxon>Clostridium</taxon>
    </lineage>
</organism>
<dbReference type="InterPro" id="IPR020084">
    <property type="entry name" value="NUDIX_hydrolase_CS"/>
</dbReference>
<evidence type="ECO:0000256" key="9">
    <source>
        <dbReference type="ARBA" id="ARBA00023679"/>
    </source>
</evidence>
<comment type="cofactor">
    <cofactor evidence="2">
        <name>Zn(2+)</name>
        <dbReference type="ChEBI" id="CHEBI:29105"/>
    </cofactor>
</comment>
<accession>A0A174FEQ2</accession>
<sequence length="164" mass="19010">MKFIYCPKCGAKLEEKYSWDEGGVPYCVKDDLLFFDVPKPCIMVAVIKDDEVLLLKQSYIYKNSRVLISGYIGIDEKAEDTVHREVFEETGIKIDNVRFLGTEYIEGKELLMLTFMAFYKDGYIIKSDEVEAVSWEKLNKSLELMNEDVIGKKVIKKVLDILKR</sequence>
<dbReference type="GeneID" id="42775066"/>
<comment type="caution">
    <text evidence="11">The sequence shown here is derived from an EMBL/GenBank/DDBJ whole genome shotgun (WGS) entry which is preliminary data.</text>
</comment>
<evidence type="ECO:0000256" key="5">
    <source>
        <dbReference type="ARBA" id="ARBA00022723"/>
    </source>
</evidence>
<evidence type="ECO:0000256" key="2">
    <source>
        <dbReference type="ARBA" id="ARBA00001947"/>
    </source>
</evidence>
<keyword evidence="6" id="KW-0378">Hydrolase</keyword>
<protein>
    <recommendedName>
        <fullName evidence="4">NAD(+) diphosphatase</fullName>
        <ecNumber evidence="4">3.6.1.22</ecNumber>
    </recommendedName>
</protein>
<dbReference type="GO" id="GO:0019677">
    <property type="term" value="P:NAD+ catabolic process"/>
    <property type="evidence" value="ECO:0007669"/>
    <property type="project" value="TreeGrafter"/>
</dbReference>
<feature type="domain" description="Nudix hydrolase" evidence="10">
    <location>
        <begin position="37"/>
        <end position="159"/>
    </location>
</feature>
<dbReference type="GO" id="GO:0046872">
    <property type="term" value="F:metal ion binding"/>
    <property type="evidence" value="ECO:0007669"/>
    <property type="project" value="UniProtKB-KW"/>
</dbReference>
<dbReference type="PROSITE" id="PS00893">
    <property type="entry name" value="NUDIX_BOX"/>
    <property type="match status" value="1"/>
</dbReference>
<dbReference type="GO" id="GO:0006742">
    <property type="term" value="P:NADP+ catabolic process"/>
    <property type="evidence" value="ECO:0007669"/>
    <property type="project" value="TreeGrafter"/>
</dbReference>
<evidence type="ECO:0000256" key="8">
    <source>
        <dbReference type="ARBA" id="ARBA00023027"/>
    </source>
</evidence>
<dbReference type="InterPro" id="IPR049734">
    <property type="entry name" value="NudC-like_C"/>
</dbReference>
<evidence type="ECO:0000256" key="6">
    <source>
        <dbReference type="ARBA" id="ARBA00022801"/>
    </source>
</evidence>
<dbReference type="CDD" id="cd03429">
    <property type="entry name" value="NUDIX_NADH_pyrophosphatase_Nudt13"/>
    <property type="match status" value="1"/>
</dbReference>
<keyword evidence="5" id="KW-0479">Metal-binding</keyword>
<keyword evidence="12" id="KW-1185">Reference proteome</keyword>
<evidence type="ECO:0000256" key="4">
    <source>
        <dbReference type="ARBA" id="ARBA00012381"/>
    </source>
</evidence>
<keyword evidence="7" id="KW-0460">Magnesium</keyword>
<proteinExistence type="inferred from homology"/>
<dbReference type="EC" id="3.6.1.22" evidence="4"/>
<dbReference type="Proteomes" id="UP000092714">
    <property type="component" value="Unassembled WGS sequence"/>
</dbReference>
<dbReference type="PANTHER" id="PTHR42904">
    <property type="entry name" value="NUDIX HYDROLASE, NUDC SUBFAMILY"/>
    <property type="match status" value="1"/>
</dbReference>
<keyword evidence="8" id="KW-0520">NAD</keyword>
<evidence type="ECO:0000256" key="3">
    <source>
        <dbReference type="ARBA" id="ARBA00009595"/>
    </source>
</evidence>
<dbReference type="Gene3D" id="3.90.79.10">
    <property type="entry name" value="Nucleoside Triphosphate Pyrophosphohydrolase"/>
    <property type="match status" value="1"/>
</dbReference>
<reference evidence="11 12" key="1">
    <citation type="submission" date="2016-06" db="EMBL/GenBank/DDBJ databases">
        <authorList>
            <person name="Kjaerup R.B."/>
            <person name="Dalgaard T.S."/>
            <person name="Juul-Madsen H.R."/>
        </authorList>
    </citation>
    <scope>NUCLEOTIDE SEQUENCE [LARGE SCALE GENOMIC DNA]</scope>
    <source>
        <strain evidence="11 12">373-A1</strain>
    </source>
</reference>